<dbReference type="InterPro" id="IPR023577">
    <property type="entry name" value="CYTH_domain"/>
</dbReference>
<accession>A0A0K8J2F0</accession>
<organism evidence="2 3">
    <name type="scientific">Herbinix luporum</name>
    <dbReference type="NCBI Taxonomy" id="1679721"/>
    <lineage>
        <taxon>Bacteria</taxon>
        <taxon>Bacillati</taxon>
        <taxon>Bacillota</taxon>
        <taxon>Clostridia</taxon>
        <taxon>Lachnospirales</taxon>
        <taxon>Lachnospiraceae</taxon>
        <taxon>Herbinix</taxon>
    </lineage>
</organism>
<keyword evidence="3" id="KW-1185">Reference proteome</keyword>
<dbReference type="Pfam" id="PF01928">
    <property type="entry name" value="CYTH"/>
    <property type="match status" value="1"/>
</dbReference>
<gene>
    <name evidence="2" type="ORF">SD1D_0100</name>
</gene>
<evidence type="ECO:0000259" key="1">
    <source>
        <dbReference type="PROSITE" id="PS51707"/>
    </source>
</evidence>
<dbReference type="PROSITE" id="PS51707">
    <property type="entry name" value="CYTH"/>
    <property type="match status" value="1"/>
</dbReference>
<dbReference type="OrthoDB" id="2084669at2"/>
<sequence length="198" mass="22845">MDLGSIKFNMIEKELKILLTEDQYKLIKERFNWSEDISQINFYYGGNSDSIKDNRATVRIRGLSSGMMLQVKMPVSVEGAVHVKKEFEKECNIVPYKIDGSTLCKLCSVNDFPDVYLLGHLYTERLVSYYEDNNIIFLDKSVYLGKTDYELEIEFNDTLNTQLLSILEGLGLTTNNKVKGKFGRFMERYKGINSILDN</sequence>
<protein>
    <recommendedName>
        <fullName evidence="1">CYTH domain-containing protein</fullName>
    </recommendedName>
</protein>
<dbReference type="Proteomes" id="UP000196053">
    <property type="component" value="Chromosome I"/>
</dbReference>
<name>A0A0K8J2F0_9FIRM</name>
<dbReference type="RefSeq" id="WP_058257116.1">
    <property type="nucleotide sequence ID" value="NZ_DUPS01000013.1"/>
</dbReference>
<dbReference type="AlphaFoldDB" id="A0A0K8J2F0"/>
<dbReference type="Gene3D" id="2.40.320.10">
    <property type="entry name" value="Hypothetical Protein Pfu-838710-001"/>
    <property type="match status" value="1"/>
</dbReference>
<dbReference type="EMBL" id="LN879430">
    <property type="protein sequence ID" value="CUH91662.1"/>
    <property type="molecule type" value="Genomic_DNA"/>
</dbReference>
<dbReference type="InterPro" id="IPR033469">
    <property type="entry name" value="CYTH-like_dom_sf"/>
</dbReference>
<evidence type="ECO:0000313" key="2">
    <source>
        <dbReference type="EMBL" id="CUH91662.1"/>
    </source>
</evidence>
<evidence type="ECO:0000313" key="3">
    <source>
        <dbReference type="Proteomes" id="UP000196053"/>
    </source>
</evidence>
<dbReference type="SUPFAM" id="SSF55154">
    <property type="entry name" value="CYTH-like phosphatases"/>
    <property type="match status" value="1"/>
</dbReference>
<proteinExistence type="predicted"/>
<reference evidence="3" key="1">
    <citation type="submission" date="2015-09" db="EMBL/GenBank/DDBJ databases">
        <authorList>
            <person name="Wibberg D."/>
        </authorList>
    </citation>
    <scope>NUCLEOTIDE SEQUENCE [LARGE SCALE GENOMIC DNA]</scope>
    <source>
        <strain evidence="3">SD1D</strain>
    </source>
</reference>
<feature type="domain" description="CYTH" evidence="1">
    <location>
        <begin position="10"/>
        <end position="188"/>
    </location>
</feature>
<dbReference type="KEGG" id="hsd:SD1D_0100"/>